<dbReference type="InterPro" id="IPR029061">
    <property type="entry name" value="THDP-binding"/>
</dbReference>
<evidence type="ECO:0000259" key="4">
    <source>
        <dbReference type="Pfam" id="PF00676"/>
    </source>
</evidence>
<evidence type="ECO:0000256" key="1">
    <source>
        <dbReference type="ARBA" id="ARBA00001964"/>
    </source>
</evidence>
<name>A0A6J4L6B3_9ACTN</name>
<dbReference type="SUPFAM" id="SSF52518">
    <property type="entry name" value="Thiamin diphosphate-binding fold (THDP-binding)"/>
    <property type="match status" value="1"/>
</dbReference>
<protein>
    <submittedName>
        <fullName evidence="5">Acetoin dehydrogenase E1 component alpha-subunit</fullName>
        <ecNumber evidence="5">2.3.1.190</ecNumber>
    </submittedName>
</protein>
<dbReference type="AlphaFoldDB" id="A0A6J4L6B3"/>
<sequence length="345" mass="37682">MTTTAPAEQVRTSEHPPEELVDMLRTMLRIRRFEERLAHLFKRGKLPGFVHLYLGEEAVATGVCAALRKDDRITSTHRGHGHLIAKGARVDRMMAELLGKVDGYCRGKGGSMHIVDFNLGIIGTNGIVGGGIPIGTGSAWGDKQLGRDNVTVTFFGDGASNQGVFFEAMNLAAIWKLPVIFAVENNGYTEWTPTAKLTAGRIADRAVPFGIPSVQVDGNDVLAVRAAAEQAVARGRAGDGPTLIECMTYRWHGHNEGEETFAGNYRPQEEQDAWRAREPIAAYTRHLVATGTCTQEDVDRIDAEEVTRVDAALAFAEQSPFPDASEALEDVFATITPRRVREEQP</sequence>
<dbReference type="PANTHER" id="PTHR11516">
    <property type="entry name" value="PYRUVATE DEHYDROGENASE E1 COMPONENT, ALPHA SUBUNIT BACTERIAL AND ORGANELLAR"/>
    <property type="match status" value="1"/>
</dbReference>
<dbReference type="InterPro" id="IPR050642">
    <property type="entry name" value="PDH_E1_Alpha_Subunit"/>
</dbReference>
<feature type="domain" description="Dehydrogenase E1 component" evidence="4">
    <location>
        <begin position="26"/>
        <end position="324"/>
    </location>
</feature>
<dbReference type="Pfam" id="PF00676">
    <property type="entry name" value="E1_dh"/>
    <property type="match status" value="1"/>
</dbReference>
<evidence type="ECO:0000256" key="3">
    <source>
        <dbReference type="ARBA" id="ARBA00023052"/>
    </source>
</evidence>
<keyword evidence="2" id="KW-0560">Oxidoreductase</keyword>
<dbReference type="CDD" id="cd02000">
    <property type="entry name" value="TPP_E1_PDC_ADC_BCADC"/>
    <property type="match status" value="1"/>
</dbReference>
<evidence type="ECO:0000256" key="2">
    <source>
        <dbReference type="ARBA" id="ARBA00023002"/>
    </source>
</evidence>
<keyword evidence="5" id="KW-0808">Transferase</keyword>
<evidence type="ECO:0000313" key="5">
    <source>
        <dbReference type="EMBL" id="CAA9320407.1"/>
    </source>
</evidence>
<organism evidence="5">
    <name type="scientific">uncultured Frankineae bacterium</name>
    <dbReference type="NCBI Taxonomy" id="437475"/>
    <lineage>
        <taxon>Bacteria</taxon>
        <taxon>Bacillati</taxon>
        <taxon>Actinomycetota</taxon>
        <taxon>Actinomycetes</taxon>
        <taxon>Frankiales</taxon>
        <taxon>environmental samples</taxon>
    </lineage>
</organism>
<dbReference type="EC" id="2.3.1.190" evidence="5"/>
<dbReference type="GO" id="GO:0006086">
    <property type="term" value="P:pyruvate decarboxylation to acetyl-CoA"/>
    <property type="evidence" value="ECO:0007669"/>
    <property type="project" value="TreeGrafter"/>
</dbReference>
<dbReference type="PANTHER" id="PTHR11516:SF60">
    <property type="entry name" value="PYRUVATE DEHYDROGENASE E1 COMPONENT SUBUNIT ALPHA"/>
    <property type="match status" value="1"/>
</dbReference>
<dbReference type="GO" id="GO:0016746">
    <property type="term" value="F:acyltransferase activity"/>
    <property type="evidence" value="ECO:0007669"/>
    <property type="project" value="UniProtKB-KW"/>
</dbReference>
<dbReference type="InterPro" id="IPR001017">
    <property type="entry name" value="DH_E1"/>
</dbReference>
<comment type="cofactor">
    <cofactor evidence="1">
        <name>thiamine diphosphate</name>
        <dbReference type="ChEBI" id="CHEBI:58937"/>
    </cofactor>
</comment>
<dbReference type="EMBL" id="CADCUE010000058">
    <property type="protein sequence ID" value="CAA9320407.1"/>
    <property type="molecule type" value="Genomic_DNA"/>
</dbReference>
<gene>
    <name evidence="5" type="ORF">AVDCRST_MAG16-744</name>
</gene>
<keyword evidence="3" id="KW-0786">Thiamine pyrophosphate</keyword>
<dbReference type="GO" id="GO:0000287">
    <property type="term" value="F:magnesium ion binding"/>
    <property type="evidence" value="ECO:0007669"/>
    <property type="project" value="UniProtKB-ARBA"/>
</dbReference>
<accession>A0A6J4L6B3</accession>
<keyword evidence="5" id="KW-0012">Acyltransferase</keyword>
<dbReference type="Gene3D" id="3.40.50.970">
    <property type="match status" value="1"/>
</dbReference>
<dbReference type="GO" id="GO:0004739">
    <property type="term" value="F:pyruvate dehydrogenase (acetyl-transferring) activity"/>
    <property type="evidence" value="ECO:0007669"/>
    <property type="project" value="TreeGrafter"/>
</dbReference>
<proteinExistence type="predicted"/>
<reference evidence="5" key="1">
    <citation type="submission" date="2020-02" db="EMBL/GenBank/DDBJ databases">
        <authorList>
            <person name="Meier V. D."/>
        </authorList>
    </citation>
    <scope>NUCLEOTIDE SEQUENCE</scope>
    <source>
        <strain evidence="5">AVDCRST_MAG16</strain>
    </source>
</reference>